<dbReference type="EMBL" id="JAIRBB010000002">
    <property type="protein sequence ID" value="MCG2430207.1"/>
    <property type="molecule type" value="Genomic_DNA"/>
</dbReference>
<sequence length="373" mass="43080">MKNHLLYIFSALIVISCNNPSNKNSEISKTEVVSMEKFEDPSFTLAEANKLIELPLHCVATEYPYKPGEVLESEADLVEPIKVHPIFYGCFDWHSAVHGYWSMVTLLKQFPDMDKAEEVKNILQEKITAENVATEVEYFKKPINSSFERTYGWAWLLKLAEELHNWDDPTARQLEENLKPLADIIITRYKEFLPKLNYPIRVGEHSNTAFGLTFAYDYAKTIGDDELKQLIEKRAKDFYLNDIDCPITWEPSGFDFLSPCLEEIDIMQRVLSKDEFLNWIDAFLPELANENYQLKVGEVSDRTDGKLVHLDGLNFSRAWVFYALARDYPKYKHLKNVANEHLAYSYPNLVGDSYEGGHWLGSFAILALNTLHK</sequence>
<reference evidence="1" key="1">
    <citation type="submission" date="2021-09" db="EMBL/GenBank/DDBJ databases">
        <title>Genome of Aequorivita sp. strain F64183.</title>
        <authorList>
            <person name="Wang Y."/>
        </authorList>
    </citation>
    <scope>NUCLEOTIDE SEQUENCE</scope>
    <source>
        <strain evidence="1">F64183</strain>
    </source>
</reference>
<dbReference type="AlphaFoldDB" id="A0A9X1R1R1"/>
<evidence type="ECO:0000313" key="2">
    <source>
        <dbReference type="Proteomes" id="UP001139462"/>
    </source>
</evidence>
<dbReference type="InterPro" id="IPR021365">
    <property type="entry name" value="DUF2891"/>
</dbReference>
<dbReference type="PROSITE" id="PS51257">
    <property type="entry name" value="PROKAR_LIPOPROTEIN"/>
    <property type="match status" value="1"/>
</dbReference>
<evidence type="ECO:0000313" key="1">
    <source>
        <dbReference type="EMBL" id="MCG2430207.1"/>
    </source>
</evidence>
<proteinExistence type="predicted"/>
<keyword evidence="2" id="KW-1185">Reference proteome</keyword>
<dbReference type="RefSeq" id="WP_237606935.1">
    <property type="nucleotide sequence ID" value="NZ_JAIRBB010000002.1"/>
</dbReference>
<protein>
    <submittedName>
        <fullName evidence="1">DUF2891 domain-containing protein</fullName>
    </submittedName>
</protein>
<gene>
    <name evidence="1" type="ORF">K8344_03670</name>
</gene>
<name>A0A9X1R1R1_9FLAO</name>
<comment type="caution">
    <text evidence="1">The sequence shown here is derived from an EMBL/GenBank/DDBJ whole genome shotgun (WGS) entry which is preliminary data.</text>
</comment>
<accession>A0A9X1R1R1</accession>
<organism evidence="1 2">
    <name type="scientific">Aequorivita xiaoshiensis</name>
    <dbReference type="NCBI Taxonomy" id="2874476"/>
    <lineage>
        <taxon>Bacteria</taxon>
        <taxon>Pseudomonadati</taxon>
        <taxon>Bacteroidota</taxon>
        <taxon>Flavobacteriia</taxon>
        <taxon>Flavobacteriales</taxon>
        <taxon>Flavobacteriaceae</taxon>
        <taxon>Aequorivita</taxon>
    </lineage>
</organism>
<dbReference type="Pfam" id="PF11199">
    <property type="entry name" value="DUF2891"/>
    <property type="match status" value="1"/>
</dbReference>
<dbReference type="Proteomes" id="UP001139462">
    <property type="component" value="Unassembled WGS sequence"/>
</dbReference>